<proteinExistence type="predicted"/>
<protein>
    <submittedName>
        <fullName evidence="1">Pentatricopeptide repeat-containing protein</fullName>
    </submittedName>
</protein>
<keyword evidence="2" id="KW-1185">Reference proteome</keyword>
<name>A0A2Z7AV82_9LAMI</name>
<dbReference type="Proteomes" id="UP000250235">
    <property type="component" value="Unassembled WGS sequence"/>
</dbReference>
<accession>A0A2Z7AV82</accession>
<reference evidence="1 2" key="1">
    <citation type="journal article" date="2015" name="Proc. Natl. Acad. Sci. U.S.A.">
        <title>The resurrection genome of Boea hygrometrica: A blueprint for survival of dehydration.</title>
        <authorList>
            <person name="Xiao L."/>
            <person name="Yang G."/>
            <person name="Zhang L."/>
            <person name="Yang X."/>
            <person name="Zhao S."/>
            <person name="Ji Z."/>
            <person name="Zhou Q."/>
            <person name="Hu M."/>
            <person name="Wang Y."/>
            <person name="Chen M."/>
            <person name="Xu Y."/>
            <person name="Jin H."/>
            <person name="Xiao X."/>
            <person name="Hu G."/>
            <person name="Bao F."/>
            <person name="Hu Y."/>
            <person name="Wan P."/>
            <person name="Li L."/>
            <person name="Deng X."/>
            <person name="Kuang T."/>
            <person name="Xiang C."/>
            <person name="Zhu J.K."/>
            <person name="Oliver M.J."/>
            <person name="He Y."/>
        </authorList>
    </citation>
    <scope>NUCLEOTIDE SEQUENCE [LARGE SCALE GENOMIC DNA]</scope>
    <source>
        <strain evidence="2">cv. XS01</strain>
    </source>
</reference>
<sequence>MYCTDYRNQLLTDITQLLLHQNVIVSISYSALLLNPRQRCYHQLSSQRYASNQLLTAHAHIKTTTYNFPVIPNALRCQQQSLRQQIRNPTKA</sequence>
<gene>
    <name evidence="1" type="ORF">F511_17837</name>
</gene>
<organism evidence="1 2">
    <name type="scientific">Dorcoceras hygrometricum</name>
    <dbReference type="NCBI Taxonomy" id="472368"/>
    <lineage>
        <taxon>Eukaryota</taxon>
        <taxon>Viridiplantae</taxon>
        <taxon>Streptophyta</taxon>
        <taxon>Embryophyta</taxon>
        <taxon>Tracheophyta</taxon>
        <taxon>Spermatophyta</taxon>
        <taxon>Magnoliopsida</taxon>
        <taxon>eudicotyledons</taxon>
        <taxon>Gunneridae</taxon>
        <taxon>Pentapetalae</taxon>
        <taxon>asterids</taxon>
        <taxon>lamiids</taxon>
        <taxon>Lamiales</taxon>
        <taxon>Gesneriaceae</taxon>
        <taxon>Didymocarpoideae</taxon>
        <taxon>Trichosporeae</taxon>
        <taxon>Loxocarpinae</taxon>
        <taxon>Dorcoceras</taxon>
    </lineage>
</organism>
<evidence type="ECO:0000313" key="1">
    <source>
        <dbReference type="EMBL" id="KZV23247.1"/>
    </source>
</evidence>
<dbReference type="EMBL" id="KV013944">
    <property type="protein sequence ID" value="KZV23247.1"/>
    <property type="molecule type" value="Genomic_DNA"/>
</dbReference>
<evidence type="ECO:0000313" key="2">
    <source>
        <dbReference type="Proteomes" id="UP000250235"/>
    </source>
</evidence>
<dbReference type="AlphaFoldDB" id="A0A2Z7AV82"/>